<dbReference type="InterPro" id="IPR015421">
    <property type="entry name" value="PyrdxlP-dep_Trfase_major"/>
</dbReference>
<accession>A0A212ABM6</accession>
<keyword evidence="11" id="KW-1185">Reference proteome</keyword>
<dbReference type="FunFam" id="3.40.640.10:FF:000033">
    <property type="entry name" value="Aspartate aminotransferase"/>
    <property type="match status" value="1"/>
</dbReference>
<gene>
    <name evidence="10" type="ORF">CDV49_10460</name>
</gene>
<dbReference type="AlphaFoldDB" id="A0A212ABM6"/>
<dbReference type="InterPro" id="IPR004838">
    <property type="entry name" value="NHTrfase_class1_PyrdxlP-BS"/>
</dbReference>
<dbReference type="InterPro" id="IPR004839">
    <property type="entry name" value="Aminotransferase_I/II_large"/>
</dbReference>
<dbReference type="InterPro" id="IPR015424">
    <property type="entry name" value="PyrdxlP-dep_Trfase"/>
</dbReference>
<evidence type="ECO:0000256" key="5">
    <source>
        <dbReference type="ARBA" id="ARBA00022679"/>
    </source>
</evidence>
<evidence type="ECO:0000259" key="9">
    <source>
        <dbReference type="Pfam" id="PF00155"/>
    </source>
</evidence>
<comment type="catalytic activity">
    <reaction evidence="7">
        <text>L-aspartate + 2-oxoglutarate = oxaloacetate + L-glutamate</text>
        <dbReference type="Rhea" id="RHEA:21824"/>
        <dbReference type="ChEBI" id="CHEBI:16452"/>
        <dbReference type="ChEBI" id="CHEBI:16810"/>
        <dbReference type="ChEBI" id="CHEBI:29985"/>
        <dbReference type="ChEBI" id="CHEBI:29991"/>
        <dbReference type="EC" id="2.6.1.1"/>
    </reaction>
</comment>
<proteinExistence type="inferred from homology"/>
<dbReference type="OrthoDB" id="9763453at2"/>
<dbReference type="GO" id="GO:0004069">
    <property type="term" value="F:L-aspartate:2-oxoglutarate aminotransferase activity"/>
    <property type="evidence" value="ECO:0007669"/>
    <property type="project" value="UniProtKB-EC"/>
</dbReference>
<evidence type="ECO:0000256" key="8">
    <source>
        <dbReference type="RuleBase" id="RU000481"/>
    </source>
</evidence>
<comment type="caution">
    <text evidence="10">The sequence shown here is derived from an EMBL/GenBank/DDBJ whole genome shotgun (WGS) entry which is preliminary data.</text>
</comment>
<keyword evidence="5 8" id="KW-0808">Transferase</keyword>
<sequence>MASFRPSEALRRTGSSATITITQTARDLRAAGVDVISLSAGQPDFDTPAHIGAAAAEAIRRGETRYPPVAGIPELRSAIAAKFRRENGLEYQANETIVSTGGKQVIANALLATLGPGDEVVIPTPSWVSYPQLTAYCGATPVLVPGDPRHQYKVSPEAVAAAITPRTRWIILNTPNNPTGAVYWPAELAALAEVLERHPQVWILTDDMYEHLRYDGIPFTTMAQVAPALKDRTLTMNGVSKAYAMTGWRIGYGAGPRPLIAAMEKLQTQITSGACSIAQWAAVAALEGPQDYVSQSREAFDRRRKLVVARLRAIPGMSCDMPEGAFYVYPSCAGYIGCTTPTGRRIATDEDFVMALLSEARVATVHGAAFGGTDSFRLSYAAADAELMRGCDRIAEFCATLR</sequence>
<feature type="domain" description="Aminotransferase class I/classII large" evidence="9">
    <location>
        <begin position="34"/>
        <end position="394"/>
    </location>
</feature>
<evidence type="ECO:0000256" key="2">
    <source>
        <dbReference type="ARBA" id="ARBA00007441"/>
    </source>
</evidence>
<evidence type="ECO:0000256" key="6">
    <source>
        <dbReference type="ARBA" id="ARBA00022898"/>
    </source>
</evidence>
<reference evidence="10 11" key="1">
    <citation type="submission" date="2016-12" db="EMBL/GenBank/DDBJ databases">
        <title>Comparison of Traditional DNA-DNA Hybridization with In Silico Genomic Analysis.</title>
        <authorList>
            <person name="Nicholson A.C."/>
            <person name="Humrighouse B.W."/>
            <person name="Graziano J."/>
            <person name="Lasker B."/>
            <person name="Whitney A.M."/>
            <person name="Mcquiston J.R."/>
        </authorList>
    </citation>
    <scope>NUCLEOTIDE SEQUENCE [LARGE SCALE GENOMIC DNA]</scope>
    <source>
        <strain evidence="10 11">H2240</strain>
    </source>
</reference>
<dbReference type="Pfam" id="PF00155">
    <property type="entry name" value="Aminotran_1_2"/>
    <property type="match status" value="1"/>
</dbReference>
<evidence type="ECO:0000256" key="1">
    <source>
        <dbReference type="ARBA" id="ARBA00001933"/>
    </source>
</evidence>
<dbReference type="InterPro" id="IPR050596">
    <property type="entry name" value="AspAT/PAT-like"/>
</dbReference>
<dbReference type="GO" id="GO:0006520">
    <property type="term" value="P:amino acid metabolic process"/>
    <property type="evidence" value="ECO:0007669"/>
    <property type="project" value="InterPro"/>
</dbReference>
<dbReference type="Gene3D" id="3.40.640.10">
    <property type="entry name" value="Type I PLP-dependent aspartate aminotransferase-like (Major domain)"/>
    <property type="match status" value="1"/>
</dbReference>
<comment type="subunit">
    <text evidence="3">Homodimer.</text>
</comment>
<dbReference type="EC" id="2.6.1.-" evidence="8"/>
<dbReference type="EMBL" id="NIPW01000015">
    <property type="protein sequence ID" value="OWJ77973.1"/>
    <property type="molecule type" value="Genomic_DNA"/>
</dbReference>
<dbReference type="CDD" id="cd00609">
    <property type="entry name" value="AAT_like"/>
    <property type="match status" value="1"/>
</dbReference>
<evidence type="ECO:0000256" key="7">
    <source>
        <dbReference type="ARBA" id="ARBA00049185"/>
    </source>
</evidence>
<evidence type="ECO:0000256" key="3">
    <source>
        <dbReference type="ARBA" id="ARBA00011738"/>
    </source>
</evidence>
<evidence type="ECO:0000313" key="10">
    <source>
        <dbReference type="EMBL" id="OWJ77973.1"/>
    </source>
</evidence>
<dbReference type="GO" id="GO:0030170">
    <property type="term" value="F:pyridoxal phosphate binding"/>
    <property type="evidence" value="ECO:0007669"/>
    <property type="project" value="InterPro"/>
</dbReference>
<dbReference type="PROSITE" id="PS00105">
    <property type="entry name" value="AA_TRANSFER_CLASS_1"/>
    <property type="match status" value="1"/>
</dbReference>
<evidence type="ECO:0000256" key="4">
    <source>
        <dbReference type="ARBA" id="ARBA00022576"/>
    </source>
</evidence>
<keyword evidence="4 8" id="KW-0032">Aminotransferase</keyword>
<dbReference type="InterPro" id="IPR015422">
    <property type="entry name" value="PyrdxlP-dep_Trfase_small"/>
</dbReference>
<dbReference type="PANTHER" id="PTHR46383">
    <property type="entry name" value="ASPARTATE AMINOTRANSFERASE"/>
    <property type="match status" value="1"/>
</dbReference>
<keyword evidence="6" id="KW-0663">Pyridoxal phosphate</keyword>
<protein>
    <recommendedName>
        <fullName evidence="8">Aminotransferase</fullName>
        <ecNumber evidence="8">2.6.1.-</ecNumber>
    </recommendedName>
</protein>
<dbReference type="PANTHER" id="PTHR46383:SF1">
    <property type="entry name" value="ASPARTATE AMINOTRANSFERASE"/>
    <property type="match status" value="1"/>
</dbReference>
<organism evidence="10 11">
    <name type="scientific">Haematobacter genomosp. 1</name>
    <dbReference type="NCBI Taxonomy" id="366618"/>
    <lineage>
        <taxon>Bacteria</taxon>
        <taxon>Pseudomonadati</taxon>
        <taxon>Pseudomonadota</taxon>
        <taxon>Alphaproteobacteria</taxon>
        <taxon>Rhodobacterales</taxon>
        <taxon>Paracoccaceae</taxon>
        <taxon>Haematobacter</taxon>
    </lineage>
</organism>
<name>A0A212ABM6_9RHOB</name>
<dbReference type="Gene3D" id="3.90.1150.10">
    <property type="entry name" value="Aspartate Aminotransferase, domain 1"/>
    <property type="match status" value="1"/>
</dbReference>
<comment type="similarity">
    <text evidence="2 8">Belongs to the class-I pyridoxal-phosphate-dependent aminotransferase family.</text>
</comment>
<evidence type="ECO:0000313" key="11">
    <source>
        <dbReference type="Proteomes" id="UP000196878"/>
    </source>
</evidence>
<dbReference type="SUPFAM" id="SSF53383">
    <property type="entry name" value="PLP-dependent transferases"/>
    <property type="match status" value="1"/>
</dbReference>
<comment type="cofactor">
    <cofactor evidence="1 8">
        <name>pyridoxal 5'-phosphate</name>
        <dbReference type="ChEBI" id="CHEBI:597326"/>
    </cofactor>
</comment>
<dbReference type="Proteomes" id="UP000196878">
    <property type="component" value="Unassembled WGS sequence"/>
</dbReference>